<name>A0A2Z4BVK2_9ENTR</name>
<evidence type="ECO:0000256" key="4">
    <source>
        <dbReference type="ARBA" id="ARBA00022475"/>
    </source>
</evidence>
<dbReference type="GO" id="GO:0015774">
    <property type="term" value="P:polysaccharide transport"/>
    <property type="evidence" value="ECO:0007669"/>
    <property type="project" value="UniProtKB-KW"/>
</dbReference>
<feature type="transmembrane region" description="Helical" evidence="11">
    <location>
        <begin position="41"/>
        <end position="61"/>
    </location>
</feature>
<dbReference type="GO" id="GO:0140359">
    <property type="term" value="F:ABC-type transporter activity"/>
    <property type="evidence" value="ECO:0007669"/>
    <property type="project" value="InterPro"/>
</dbReference>
<keyword evidence="7" id="KW-0972">Capsule biogenesis/degradation</keyword>
<dbReference type="GO" id="GO:0043190">
    <property type="term" value="C:ATP-binding cassette (ABC) transporter complex"/>
    <property type="evidence" value="ECO:0007669"/>
    <property type="project" value="InterPro"/>
</dbReference>
<feature type="transmembrane region" description="Helical" evidence="11">
    <location>
        <begin position="247"/>
        <end position="265"/>
    </location>
</feature>
<dbReference type="InterPro" id="IPR000412">
    <property type="entry name" value="ABC_2_transport"/>
</dbReference>
<feature type="transmembrane region" description="Helical" evidence="11">
    <location>
        <begin position="191"/>
        <end position="209"/>
    </location>
</feature>
<evidence type="ECO:0000256" key="3">
    <source>
        <dbReference type="ARBA" id="ARBA00022448"/>
    </source>
</evidence>
<dbReference type="EMBL" id="MH325898">
    <property type="protein sequence ID" value="AWU66696.1"/>
    <property type="molecule type" value="Genomic_DNA"/>
</dbReference>
<dbReference type="Pfam" id="PF01061">
    <property type="entry name" value="ABC2_membrane"/>
    <property type="match status" value="1"/>
</dbReference>
<evidence type="ECO:0000256" key="8">
    <source>
        <dbReference type="ARBA" id="ARBA00022989"/>
    </source>
</evidence>
<keyword evidence="3 11" id="KW-0813">Transport</keyword>
<keyword evidence="10 11" id="KW-0472">Membrane</keyword>
<keyword evidence="6 11" id="KW-0812">Transmembrane</keyword>
<reference evidence="13" key="1">
    <citation type="submission" date="2018-05" db="EMBL/GenBank/DDBJ databases">
        <authorList>
            <person name="Lanie J.A."/>
            <person name="Ng W.-L."/>
            <person name="Kazmierczak K.M."/>
            <person name="Andrzejewski T.M."/>
            <person name="Davidsen T.M."/>
            <person name="Wayne K.J."/>
            <person name="Tettelin H."/>
            <person name="Glass J.I."/>
            <person name="Rusch D."/>
            <person name="Podicherti R."/>
            <person name="Tsui H.-C.T."/>
            <person name="Winkler M.E."/>
        </authorList>
    </citation>
    <scope>NUCLEOTIDE SEQUENCE</scope>
    <source>
        <strain evidence="13">O26_G3522</strain>
    </source>
</reference>
<feature type="domain" description="ABC transmembrane type-2" evidence="12">
    <location>
        <begin position="42"/>
        <end position="268"/>
    </location>
</feature>
<evidence type="ECO:0000256" key="7">
    <source>
        <dbReference type="ARBA" id="ARBA00022903"/>
    </source>
</evidence>
<evidence type="ECO:0000256" key="10">
    <source>
        <dbReference type="ARBA" id="ARBA00023136"/>
    </source>
</evidence>
<organism evidence="13">
    <name type="scientific">Citrobacter werkmanii</name>
    <dbReference type="NCBI Taxonomy" id="67827"/>
    <lineage>
        <taxon>Bacteria</taxon>
        <taxon>Pseudomonadati</taxon>
        <taxon>Pseudomonadota</taxon>
        <taxon>Gammaproteobacteria</taxon>
        <taxon>Enterobacterales</taxon>
        <taxon>Enterobacteriaceae</taxon>
        <taxon>Citrobacter</taxon>
        <taxon>Citrobacter freundii complex</taxon>
    </lineage>
</organism>
<keyword evidence="9" id="KW-0625">Polysaccharide transport</keyword>
<feature type="transmembrane region" description="Helical" evidence="11">
    <location>
        <begin position="120"/>
        <end position="149"/>
    </location>
</feature>
<evidence type="ECO:0000256" key="9">
    <source>
        <dbReference type="ARBA" id="ARBA00023047"/>
    </source>
</evidence>
<dbReference type="PANTHER" id="PTHR30413:SF10">
    <property type="entry name" value="CAPSULE POLYSACCHARIDE EXPORT INNER-MEMBRANE PROTEIN CTRC"/>
    <property type="match status" value="1"/>
</dbReference>
<dbReference type="AlphaFoldDB" id="A0A2Z4BVK2"/>
<dbReference type="GO" id="GO:0015920">
    <property type="term" value="P:lipopolysaccharide transport"/>
    <property type="evidence" value="ECO:0007669"/>
    <property type="project" value="TreeGrafter"/>
</dbReference>
<evidence type="ECO:0000259" key="12">
    <source>
        <dbReference type="PROSITE" id="PS51012"/>
    </source>
</evidence>
<keyword evidence="8 11" id="KW-1133">Transmembrane helix</keyword>
<evidence type="ECO:0000313" key="13">
    <source>
        <dbReference type="EMBL" id="AWU66696.1"/>
    </source>
</evidence>
<evidence type="ECO:0000256" key="2">
    <source>
        <dbReference type="ARBA" id="ARBA00007783"/>
    </source>
</evidence>
<proteinExistence type="inferred from homology"/>
<dbReference type="PROSITE" id="PS51012">
    <property type="entry name" value="ABC_TM2"/>
    <property type="match status" value="1"/>
</dbReference>
<feature type="transmembrane region" description="Helical" evidence="11">
    <location>
        <begin position="81"/>
        <end position="99"/>
    </location>
</feature>
<dbReference type="PANTHER" id="PTHR30413">
    <property type="entry name" value="INNER MEMBRANE TRANSPORT PERMEASE"/>
    <property type="match status" value="1"/>
</dbReference>
<feature type="transmembrane region" description="Helical" evidence="11">
    <location>
        <begin position="155"/>
        <end position="184"/>
    </location>
</feature>
<accession>A0A2Z4BVK2</accession>
<comment type="subcellular location">
    <subcellularLocation>
        <location evidence="11">Cell inner membrane</location>
        <topology evidence="11">Multi-pass membrane protein</topology>
    </subcellularLocation>
    <subcellularLocation>
        <location evidence="1">Cell membrane</location>
        <topology evidence="1">Multi-pass membrane protein</topology>
    </subcellularLocation>
</comment>
<dbReference type="PRINTS" id="PR00164">
    <property type="entry name" value="ABC2TRNSPORT"/>
</dbReference>
<comment type="similarity">
    <text evidence="2 11">Belongs to the ABC-2 integral membrane protein family.</text>
</comment>
<keyword evidence="4 11" id="KW-1003">Cell membrane</keyword>
<sequence>MSLATKKSKNPIVFLKTVKNNRELIYELIKRDIASRYQGSVIGFMWSFINPIIMLSVYTFVFSVVFKARWSADSTGSKTEFALILFSGLLVYNLFSECLNKSPGLILSNVNYVKKVIFPLEILPFVVLGTAFFHMLISFVVWVVFYLIFFGIPHITIFLFPLTLIPLIFLIIGLSLFLSALGVYLRDIGQIILLLTTVLMFMSPIFYPIQALPDNFKIIMEFNPLTFIIEQVRAVIIFGNSIQWQKWGVWTIVSMIVTCLGFAWFQKTRGGFSDVL</sequence>
<protein>
    <recommendedName>
        <fullName evidence="11">Transport permease protein</fullName>
    </recommendedName>
</protein>
<evidence type="ECO:0000256" key="1">
    <source>
        <dbReference type="ARBA" id="ARBA00004651"/>
    </source>
</evidence>
<gene>
    <name evidence="13" type="primary">wzm</name>
</gene>
<dbReference type="InterPro" id="IPR047817">
    <property type="entry name" value="ABC2_TM_bact-type"/>
</dbReference>
<evidence type="ECO:0000256" key="6">
    <source>
        <dbReference type="ARBA" id="ARBA00022692"/>
    </source>
</evidence>
<evidence type="ECO:0000256" key="11">
    <source>
        <dbReference type="RuleBase" id="RU361157"/>
    </source>
</evidence>
<evidence type="ECO:0000256" key="5">
    <source>
        <dbReference type="ARBA" id="ARBA00022597"/>
    </source>
</evidence>
<dbReference type="InterPro" id="IPR013525">
    <property type="entry name" value="ABC2_TM"/>
</dbReference>
<keyword evidence="5" id="KW-0762">Sugar transport</keyword>